<accession>A0A4R1Q625</accession>
<evidence type="ECO:0000313" key="2">
    <source>
        <dbReference type="Proteomes" id="UP000295063"/>
    </source>
</evidence>
<dbReference type="EMBL" id="SLUI01000001">
    <property type="protein sequence ID" value="TCL40016.1"/>
    <property type="molecule type" value="Genomic_DNA"/>
</dbReference>
<comment type="caution">
    <text evidence="1">The sequence shown here is derived from an EMBL/GenBank/DDBJ whole genome shotgun (WGS) entry which is preliminary data.</text>
</comment>
<organism evidence="1 2">
    <name type="scientific">Anaerospora hongkongensis</name>
    <dbReference type="NCBI Taxonomy" id="244830"/>
    <lineage>
        <taxon>Bacteria</taxon>
        <taxon>Bacillati</taxon>
        <taxon>Bacillota</taxon>
        <taxon>Negativicutes</taxon>
        <taxon>Selenomonadales</taxon>
        <taxon>Sporomusaceae</taxon>
        <taxon>Anaerospora</taxon>
    </lineage>
</organism>
<keyword evidence="2" id="KW-1185">Reference proteome</keyword>
<sequence>MVIVDDAFLVAEIKNIITSLRSPACNVADKAEKEQVLWQAIRDIAGQNNHLVDQATFERLYHKHYAMKYAFLERRQRSRTSG</sequence>
<dbReference type="AlphaFoldDB" id="A0A4R1Q625"/>
<protein>
    <submittedName>
        <fullName evidence="1">Uncharacterized protein</fullName>
    </submittedName>
</protein>
<reference evidence="1 2" key="1">
    <citation type="submission" date="2019-03" db="EMBL/GenBank/DDBJ databases">
        <title>Genomic Encyclopedia of Type Strains, Phase IV (KMG-IV): sequencing the most valuable type-strain genomes for metagenomic binning, comparative biology and taxonomic classification.</title>
        <authorList>
            <person name="Goeker M."/>
        </authorList>
    </citation>
    <scope>NUCLEOTIDE SEQUENCE [LARGE SCALE GENOMIC DNA]</scope>
    <source>
        <strain evidence="1 2">DSM 15969</strain>
    </source>
</reference>
<name>A0A4R1Q625_9FIRM</name>
<dbReference type="Proteomes" id="UP000295063">
    <property type="component" value="Unassembled WGS sequence"/>
</dbReference>
<gene>
    <name evidence="1" type="ORF">EV210_101216</name>
</gene>
<dbReference type="RefSeq" id="WP_132074226.1">
    <property type="nucleotide sequence ID" value="NZ_SLUI01000001.1"/>
</dbReference>
<evidence type="ECO:0000313" key="1">
    <source>
        <dbReference type="EMBL" id="TCL40016.1"/>
    </source>
</evidence>
<proteinExistence type="predicted"/>